<dbReference type="NCBIfam" id="TIGR00756">
    <property type="entry name" value="PPR"/>
    <property type="match status" value="5"/>
</dbReference>
<dbReference type="InterPro" id="IPR011990">
    <property type="entry name" value="TPR-like_helical_dom_sf"/>
</dbReference>
<feature type="repeat" description="PPR" evidence="2">
    <location>
        <begin position="104"/>
        <end position="138"/>
    </location>
</feature>
<dbReference type="InterPro" id="IPR046960">
    <property type="entry name" value="PPR_At4g14850-like_plant"/>
</dbReference>
<dbReference type="AlphaFoldDB" id="A0AAE1JRX6"/>
<evidence type="ECO:0000313" key="3">
    <source>
        <dbReference type="EMBL" id="KAK4273347.1"/>
    </source>
</evidence>
<sequence>MSLFVGNMSSWATALRNASSPRKALQLYAKMHRDGVHFDSFCILFTLKSSTPLQNTAVTRHLHAHIVKLGFSSHVYVATSLLNTYIAASFSDARLLFDEMPEKSIVSWNTMITGYSRLGDIPAARSVFEEMPHWDVASWSSMIAAYTNNGYYQQGMSLFRRMVGDGRVKPDEITTTSVLSVCAHTGSLGLLAGKSVHGFMLKNGWDLSVELGTVLVNMYAKCGFLKCASQVFELMQEKNVISWTSLICGFAHHGYSEEALAIFEKMLLAGIKPNELTFTGVLSACVHAGLVTKGHEYFKMIERYGLEPRIQHYGCMVDLLGKAGKLEEAYEMIKKMKLEPNIVVWGSFLSACKEHGQFEMAERVIGQVMRMVKPENDGGMYTLISDLYVLGRKWEDAERLRKLMIDVNVRKARGSSFVRTWLV</sequence>
<keyword evidence="1" id="KW-0677">Repeat</keyword>
<dbReference type="PROSITE" id="PS51375">
    <property type="entry name" value="PPR"/>
    <property type="match status" value="3"/>
</dbReference>
<dbReference type="InterPro" id="IPR046848">
    <property type="entry name" value="E_motif"/>
</dbReference>
<evidence type="ECO:0000256" key="1">
    <source>
        <dbReference type="ARBA" id="ARBA00022737"/>
    </source>
</evidence>
<dbReference type="Pfam" id="PF13041">
    <property type="entry name" value="PPR_2"/>
    <property type="match status" value="1"/>
</dbReference>
<reference evidence="3" key="1">
    <citation type="submission" date="2023-10" db="EMBL/GenBank/DDBJ databases">
        <title>Chromosome-level genome of the transformable northern wattle, Acacia crassicarpa.</title>
        <authorList>
            <person name="Massaro I."/>
            <person name="Sinha N.R."/>
            <person name="Poethig S."/>
            <person name="Leichty A.R."/>
        </authorList>
    </citation>
    <scope>NUCLEOTIDE SEQUENCE</scope>
    <source>
        <strain evidence="3">Acra3RX</strain>
        <tissue evidence="3">Leaf</tissue>
    </source>
</reference>
<dbReference type="PANTHER" id="PTHR47926:SF452">
    <property type="entry name" value="PENTATRICOPEPTIDE REPEAT-CONTAINING PROTEIN"/>
    <property type="match status" value="1"/>
</dbReference>
<name>A0AAE1JRX6_9FABA</name>
<gene>
    <name evidence="3" type="ORF">QN277_021768</name>
</gene>
<evidence type="ECO:0000256" key="2">
    <source>
        <dbReference type="PROSITE-ProRule" id="PRU00708"/>
    </source>
</evidence>
<evidence type="ECO:0000313" key="4">
    <source>
        <dbReference type="Proteomes" id="UP001293593"/>
    </source>
</evidence>
<dbReference type="GO" id="GO:0003723">
    <property type="term" value="F:RNA binding"/>
    <property type="evidence" value="ECO:0007669"/>
    <property type="project" value="InterPro"/>
</dbReference>
<accession>A0AAE1JRX6</accession>
<dbReference type="Gene3D" id="1.25.40.10">
    <property type="entry name" value="Tetratricopeptide repeat domain"/>
    <property type="match status" value="3"/>
</dbReference>
<dbReference type="InterPro" id="IPR002885">
    <property type="entry name" value="PPR_rpt"/>
</dbReference>
<feature type="repeat" description="PPR" evidence="2">
    <location>
        <begin position="274"/>
        <end position="308"/>
    </location>
</feature>
<proteinExistence type="predicted"/>
<dbReference type="GO" id="GO:0009451">
    <property type="term" value="P:RNA modification"/>
    <property type="evidence" value="ECO:0007669"/>
    <property type="project" value="InterPro"/>
</dbReference>
<dbReference type="PANTHER" id="PTHR47926">
    <property type="entry name" value="PENTATRICOPEPTIDE REPEAT-CONTAINING PROTEIN"/>
    <property type="match status" value="1"/>
</dbReference>
<dbReference type="Pfam" id="PF20431">
    <property type="entry name" value="E_motif"/>
    <property type="match status" value="1"/>
</dbReference>
<organism evidence="3 4">
    <name type="scientific">Acacia crassicarpa</name>
    <name type="common">northern wattle</name>
    <dbReference type="NCBI Taxonomy" id="499986"/>
    <lineage>
        <taxon>Eukaryota</taxon>
        <taxon>Viridiplantae</taxon>
        <taxon>Streptophyta</taxon>
        <taxon>Embryophyta</taxon>
        <taxon>Tracheophyta</taxon>
        <taxon>Spermatophyta</taxon>
        <taxon>Magnoliopsida</taxon>
        <taxon>eudicotyledons</taxon>
        <taxon>Gunneridae</taxon>
        <taxon>Pentapetalae</taxon>
        <taxon>rosids</taxon>
        <taxon>fabids</taxon>
        <taxon>Fabales</taxon>
        <taxon>Fabaceae</taxon>
        <taxon>Caesalpinioideae</taxon>
        <taxon>mimosoid clade</taxon>
        <taxon>Acacieae</taxon>
        <taxon>Acacia</taxon>
    </lineage>
</organism>
<comment type="caution">
    <text evidence="3">The sequence shown here is derived from an EMBL/GenBank/DDBJ whole genome shotgun (WGS) entry which is preliminary data.</text>
</comment>
<evidence type="ECO:0008006" key="5">
    <source>
        <dbReference type="Google" id="ProtNLM"/>
    </source>
</evidence>
<dbReference type="FunFam" id="1.25.40.10:FF:000790">
    <property type="entry name" value="Pentatricopeptide repeat-containing protein"/>
    <property type="match status" value="1"/>
</dbReference>
<protein>
    <recommendedName>
        <fullName evidence="5">Pentatricopeptide repeat-containing protein</fullName>
    </recommendedName>
</protein>
<keyword evidence="4" id="KW-1185">Reference proteome</keyword>
<dbReference type="Proteomes" id="UP001293593">
    <property type="component" value="Unassembled WGS sequence"/>
</dbReference>
<dbReference type="EMBL" id="JAWXYG010000005">
    <property type="protein sequence ID" value="KAK4273347.1"/>
    <property type="molecule type" value="Genomic_DNA"/>
</dbReference>
<dbReference type="Pfam" id="PF01535">
    <property type="entry name" value="PPR"/>
    <property type="match status" value="3"/>
</dbReference>
<feature type="repeat" description="PPR" evidence="2">
    <location>
        <begin position="239"/>
        <end position="273"/>
    </location>
</feature>